<feature type="domain" description="Histidine kinase" evidence="9">
    <location>
        <begin position="420"/>
        <end position="638"/>
    </location>
</feature>
<keyword evidence="11" id="KW-1185">Reference proteome</keyword>
<keyword evidence="6" id="KW-0902">Two-component regulatory system</keyword>
<dbReference type="InterPro" id="IPR004358">
    <property type="entry name" value="Sig_transdc_His_kin-like_C"/>
</dbReference>
<organism evidence="10 11">
    <name type="scientific">Hymenobacter monticola</name>
    <dbReference type="NCBI Taxonomy" id="1705399"/>
    <lineage>
        <taxon>Bacteria</taxon>
        <taxon>Pseudomonadati</taxon>
        <taxon>Bacteroidota</taxon>
        <taxon>Cytophagia</taxon>
        <taxon>Cytophagales</taxon>
        <taxon>Hymenobacteraceae</taxon>
        <taxon>Hymenobacter</taxon>
    </lineage>
</organism>
<sequence>MNRLYVVLVLLLGWARPGQSQPANPYLDSLTHRLTATPADTNRVRLLEQLAKATASENSAQALLYGQQGLRLARQLRDAYGEVALINQLADNYFRQTDLVSAVRYYQQSVRRAMGLPRAQRLLTRALLGLGRIASLQLDFVSAQQYFQQALQQLQRPQYRAEPEELGVTHNNLGMLYLSWLKSGRPYPDSTTRLCLYHTRLALNILRTTRLPKANMGQYLNSLGLVHAFDQQFDSAYYYHRSALRLFQQAGKSYGVVVTRIFMGTLLLEQRRFADALAMTQPALPIARQLNLSPLVVGCLNIVADALAGLGRGNEAYPLAKRAHELRDSLNLVEREANLSQLRLQFDTELERSRVRELTNRNQLQALQARKQRQYLWGLSSFLVAVVAGLVVAGVLAGRLRRQRTELQATRAEQDRLYALIAHDLRSPVMAFGGLADLLTAYSERQDTVRLLRLGGRVRQAAESLRALLDNLLNWALSQRGELRPVPEPLRVADLLAEIVTLYQPSAHTAGIALEVPAATEEQLVLADRNMTLTILRNLVNNALQATPPGGRITVSVADTHAHQLQLAVADTGPGMGAPELRRVMSDQPQPAADPYRGRAGLGLRLSRLFARLQGGQLDLRSAPGQGTTATLSLPRPGQPAGSALRG</sequence>
<evidence type="ECO:0000256" key="2">
    <source>
        <dbReference type="ARBA" id="ARBA00012438"/>
    </source>
</evidence>
<evidence type="ECO:0000256" key="6">
    <source>
        <dbReference type="ARBA" id="ARBA00023012"/>
    </source>
</evidence>
<dbReference type="SMART" id="SM00388">
    <property type="entry name" value="HisKA"/>
    <property type="match status" value="1"/>
</dbReference>
<keyword evidence="8" id="KW-0812">Transmembrane</keyword>
<dbReference type="SMART" id="SM00028">
    <property type="entry name" value="TPR"/>
    <property type="match status" value="5"/>
</dbReference>
<dbReference type="SMART" id="SM00387">
    <property type="entry name" value="HATPase_c"/>
    <property type="match status" value="1"/>
</dbReference>
<name>A0ABY4B702_9BACT</name>
<dbReference type="Pfam" id="PF02518">
    <property type="entry name" value="HATPase_c"/>
    <property type="match status" value="1"/>
</dbReference>
<dbReference type="PROSITE" id="PS50109">
    <property type="entry name" value="HIS_KIN"/>
    <property type="match status" value="1"/>
</dbReference>
<dbReference type="Pfam" id="PF13424">
    <property type="entry name" value="TPR_12"/>
    <property type="match status" value="1"/>
</dbReference>
<keyword evidence="4" id="KW-0808">Transferase</keyword>
<evidence type="ECO:0000256" key="5">
    <source>
        <dbReference type="ARBA" id="ARBA00022777"/>
    </source>
</evidence>
<dbReference type="InterPro" id="IPR005467">
    <property type="entry name" value="His_kinase_dom"/>
</dbReference>
<dbReference type="RefSeq" id="WP_243516284.1">
    <property type="nucleotide sequence ID" value="NZ_CP094534.1"/>
</dbReference>
<keyword evidence="3" id="KW-0597">Phosphoprotein</keyword>
<dbReference type="PANTHER" id="PTHR43711">
    <property type="entry name" value="TWO-COMPONENT HISTIDINE KINASE"/>
    <property type="match status" value="1"/>
</dbReference>
<feature type="transmembrane region" description="Helical" evidence="8">
    <location>
        <begin position="375"/>
        <end position="397"/>
    </location>
</feature>
<dbReference type="InterPro" id="IPR003594">
    <property type="entry name" value="HATPase_dom"/>
</dbReference>
<reference evidence="10 11" key="1">
    <citation type="submission" date="2022-03" db="EMBL/GenBank/DDBJ databases">
        <title>Hymenobactersp. isolated from the air.</title>
        <authorList>
            <person name="Won M."/>
            <person name="Kwon S.-W."/>
        </authorList>
    </citation>
    <scope>NUCLEOTIDE SEQUENCE [LARGE SCALE GENOMIC DNA]</scope>
    <source>
        <strain evidence="10 11">KACC 22596</strain>
    </source>
</reference>
<dbReference type="Gene3D" id="1.10.287.130">
    <property type="match status" value="1"/>
</dbReference>
<evidence type="ECO:0000256" key="1">
    <source>
        <dbReference type="ARBA" id="ARBA00000085"/>
    </source>
</evidence>
<keyword evidence="8" id="KW-0472">Membrane</keyword>
<dbReference type="InterPro" id="IPR003661">
    <property type="entry name" value="HisK_dim/P_dom"/>
</dbReference>
<dbReference type="PANTHER" id="PTHR43711:SF1">
    <property type="entry name" value="HISTIDINE KINASE 1"/>
    <property type="match status" value="1"/>
</dbReference>
<dbReference type="PRINTS" id="PR00344">
    <property type="entry name" value="BCTRLSENSOR"/>
</dbReference>
<feature type="region of interest" description="Disordered" evidence="7">
    <location>
        <begin position="619"/>
        <end position="647"/>
    </location>
</feature>
<evidence type="ECO:0000313" key="10">
    <source>
        <dbReference type="EMBL" id="UOE34908.1"/>
    </source>
</evidence>
<dbReference type="InterPro" id="IPR036097">
    <property type="entry name" value="HisK_dim/P_sf"/>
</dbReference>
<dbReference type="SUPFAM" id="SSF55874">
    <property type="entry name" value="ATPase domain of HSP90 chaperone/DNA topoisomerase II/histidine kinase"/>
    <property type="match status" value="1"/>
</dbReference>
<keyword evidence="5 10" id="KW-0418">Kinase</keyword>
<protein>
    <recommendedName>
        <fullName evidence="2">histidine kinase</fullName>
        <ecNumber evidence="2">2.7.13.3</ecNumber>
    </recommendedName>
</protein>
<dbReference type="CDD" id="cd00082">
    <property type="entry name" value="HisKA"/>
    <property type="match status" value="1"/>
</dbReference>
<evidence type="ECO:0000256" key="4">
    <source>
        <dbReference type="ARBA" id="ARBA00022679"/>
    </source>
</evidence>
<dbReference type="SUPFAM" id="SSF47384">
    <property type="entry name" value="Homodimeric domain of signal transducing histidine kinase"/>
    <property type="match status" value="1"/>
</dbReference>
<accession>A0ABY4B702</accession>
<keyword evidence="8" id="KW-1133">Transmembrane helix</keyword>
<proteinExistence type="predicted"/>
<evidence type="ECO:0000259" key="9">
    <source>
        <dbReference type="PROSITE" id="PS50109"/>
    </source>
</evidence>
<dbReference type="InterPro" id="IPR036890">
    <property type="entry name" value="HATPase_C_sf"/>
</dbReference>
<gene>
    <name evidence="10" type="ORF">MTP16_04455</name>
</gene>
<dbReference type="Proteomes" id="UP000831390">
    <property type="component" value="Chromosome"/>
</dbReference>
<comment type="catalytic activity">
    <reaction evidence="1">
        <text>ATP + protein L-histidine = ADP + protein N-phospho-L-histidine.</text>
        <dbReference type="EC" id="2.7.13.3"/>
    </reaction>
</comment>
<dbReference type="EMBL" id="CP094534">
    <property type="protein sequence ID" value="UOE34908.1"/>
    <property type="molecule type" value="Genomic_DNA"/>
</dbReference>
<dbReference type="SUPFAM" id="SSF48452">
    <property type="entry name" value="TPR-like"/>
    <property type="match status" value="2"/>
</dbReference>
<dbReference type="EC" id="2.7.13.3" evidence="2"/>
<dbReference type="Gene3D" id="1.25.40.10">
    <property type="entry name" value="Tetratricopeptide repeat domain"/>
    <property type="match status" value="2"/>
</dbReference>
<evidence type="ECO:0000313" key="11">
    <source>
        <dbReference type="Proteomes" id="UP000831390"/>
    </source>
</evidence>
<evidence type="ECO:0000256" key="7">
    <source>
        <dbReference type="SAM" id="MobiDB-lite"/>
    </source>
</evidence>
<evidence type="ECO:0000256" key="8">
    <source>
        <dbReference type="SAM" id="Phobius"/>
    </source>
</evidence>
<dbReference type="InterPro" id="IPR050736">
    <property type="entry name" value="Sensor_HK_Regulatory"/>
</dbReference>
<evidence type="ECO:0000256" key="3">
    <source>
        <dbReference type="ARBA" id="ARBA00022553"/>
    </source>
</evidence>
<dbReference type="InterPro" id="IPR011990">
    <property type="entry name" value="TPR-like_helical_dom_sf"/>
</dbReference>
<dbReference type="InterPro" id="IPR019734">
    <property type="entry name" value="TPR_rpt"/>
</dbReference>
<dbReference type="Gene3D" id="3.30.565.10">
    <property type="entry name" value="Histidine kinase-like ATPase, C-terminal domain"/>
    <property type="match status" value="1"/>
</dbReference>
<dbReference type="GO" id="GO:0016301">
    <property type="term" value="F:kinase activity"/>
    <property type="evidence" value="ECO:0007669"/>
    <property type="project" value="UniProtKB-KW"/>
</dbReference>